<keyword evidence="3" id="KW-0732">Signal</keyword>
<dbReference type="PROSITE" id="PS51767">
    <property type="entry name" value="PEPTIDASE_A1"/>
    <property type="match status" value="1"/>
</dbReference>
<reference evidence="11" key="1">
    <citation type="submission" date="2023-10" db="EMBL/GenBank/DDBJ databases">
        <title>Genome assembly of Pristionchus species.</title>
        <authorList>
            <person name="Yoshida K."/>
            <person name="Sommer R.J."/>
        </authorList>
    </citation>
    <scope>NUCLEOTIDE SEQUENCE</scope>
    <source>
        <strain evidence="11">RS0144</strain>
    </source>
</reference>
<dbReference type="InterPro" id="IPR001461">
    <property type="entry name" value="Aspartic_peptidase_A1"/>
</dbReference>
<evidence type="ECO:0000313" key="11">
    <source>
        <dbReference type="EMBL" id="GMS95030.1"/>
    </source>
</evidence>
<name>A0AAV5TKT5_9BILA</name>
<comment type="similarity">
    <text evidence="1 9">Belongs to the peptidase A1 family.</text>
</comment>
<dbReference type="Pfam" id="PF00026">
    <property type="entry name" value="Asp"/>
    <property type="match status" value="1"/>
</dbReference>
<dbReference type="PROSITE" id="PS00141">
    <property type="entry name" value="ASP_PROTEASE"/>
    <property type="match status" value="2"/>
</dbReference>
<evidence type="ECO:0000256" key="3">
    <source>
        <dbReference type="ARBA" id="ARBA00022729"/>
    </source>
</evidence>
<dbReference type="InterPro" id="IPR034164">
    <property type="entry name" value="Pepsin-like_dom"/>
</dbReference>
<feature type="disulfide bond" evidence="8">
    <location>
        <begin position="345"/>
        <end position="377"/>
    </location>
</feature>
<evidence type="ECO:0000256" key="2">
    <source>
        <dbReference type="ARBA" id="ARBA00022670"/>
    </source>
</evidence>
<dbReference type="InterPro" id="IPR033121">
    <property type="entry name" value="PEPTIDASE_A1"/>
</dbReference>
<dbReference type="InterPro" id="IPR001969">
    <property type="entry name" value="Aspartic_peptidase_AS"/>
</dbReference>
<dbReference type="GO" id="GO:0004190">
    <property type="term" value="F:aspartic-type endopeptidase activity"/>
    <property type="evidence" value="ECO:0007669"/>
    <property type="project" value="UniProtKB-KW"/>
</dbReference>
<protein>
    <recommendedName>
        <fullName evidence="10">Peptidase A1 domain-containing protein</fullName>
    </recommendedName>
</protein>
<keyword evidence="4 9" id="KW-0064">Aspartyl protease</keyword>
<evidence type="ECO:0000256" key="4">
    <source>
        <dbReference type="ARBA" id="ARBA00022750"/>
    </source>
</evidence>
<keyword evidence="8" id="KW-1015">Disulfide bond</keyword>
<feature type="domain" description="Peptidase A1" evidence="10">
    <location>
        <begin position="70"/>
        <end position="417"/>
    </location>
</feature>
<feature type="active site" evidence="7">
    <location>
        <position position="88"/>
    </location>
</feature>
<dbReference type="InterPro" id="IPR021109">
    <property type="entry name" value="Peptidase_aspartic_dom_sf"/>
</dbReference>
<dbReference type="PANTHER" id="PTHR47966">
    <property type="entry name" value="BETA-SITE APP-CLEAVING ENZYME, ISOFORM A-RELATED"/>
    <property type="match status" value="1"/>
</dbReference>
<keyword evidence="12" id="KW-1185">Reference proteome</keyword>
<evidence type="ECO:0000256" key="5">
    <source>
        <dbReference type="ARBA" id="ARBA00022801"/>
    </source>
</evidence>
<sequence>LLLLLALIVLASAAVTRMTMQRHETLRSKLIKRNRWSSHYEKKNVMRTLVKHSVLDGYPEKVNDYDDSAYIGNITIGTPEQTFQVILDTGSANLWIPDVDCGKTADCASVCNVEFLCELECDPHCCKKPMTKKTRNSACANKNLFDSSKSSTYVKDGKEWKIAYGTGSAKGFQGKDTVRFGDVGTKPLTVPGCTFGQATHLASFFTEQPIDGILGLAYQSLAVNHVKPPFIEAIDQKLVDQPVFTVWLEHLGFLENVNGGIYTYGAIDTDNCGPIIAYQPLSSATYYQFKMTSVSIGQYNNNKGWQVISDTGTSLLAAPQEIVEKVALEAGGVYKGEWQLYAIACDAKIPDFKFTIGSTVYSLSSVNMIVPGDDDTCILAIQGFESFGFGPSWILGDPFIRQYCQIYDVGNKRMGFAKSLQA</sequence>
<dbReference type="PRINTS" id="PR00792">
    <property type="entry name" value="PEPSIN"/>
</dbReference>
<dbReference type="GO" id="GO:0006508">
    <property type="term" value="P:proteolysis"/>
    <property type="evidence" value="ECO:0007669"/>
    <property type="project" value="UniProtKB-KW"/>
</dbReference>
<dbReference type="SUPFAM" id="SSF50630">
    <property type="entry name" value="Acid proteases"/>
    <property type="match status" value="1"/>
</dbReference>
<dbReference type="FunFam" id="2.40.70.10:FF:000052">
    <property type="entry name" value="ASpartyl Protease"/>
    <property type="match status" value="1"/>
</dbReference>
<dbReference type="Proteomes" id="UP001432027">
    <property type="component" value="Unassembled WGS sequence"/>
</dbReference>
<dbReference type="PANTHER" id="PTHR47966:SF45">
    <property type="entry name" value="PEPTIDASE A1 DOMAIN-CONTAINING PROTEIN"/>
    <property type="match status" value="1"/>
</dbReference>
<dbReference type="EMBL" id="BTSX01000004">
    <property type="protein sequence ID" value="GMS95030.1"/>
    <property type="molecule type" value="Genomic_DNA"/>
</dbReference>
<gene>
    <name evidence="11" type="ORF">PENTCL1PPCAC_17205</name>
</gene>
<organism evidence="11 12">
    <name type="scientific">Pristionchus entomophagus</name>
    <dbReference type="NCBI Taxonomy" id="358040"/>
    <lineage>
        <taxon>Eukaryota</taxon>
        <taxon>Metazoa</taxon>
        <taxon>Ecdysozoa</taxon>
        <taxon>Nematoda</taxon>
        <taxon>Chromadorea</taxon>
        <taxon>Rhabditida</taxon>
        <taxon>Rhabditina</taxon>
        <taxon>Diplogasteromorpha</taxon>
        <taxon>Diplogasteroidea</taxon>
        <taxon>Neodiplogasteridae</taxon>
        <taxon>Pristionchus</taxon>
    </lineage>
</organism>
<evidence type="ECO:0000256" key="7">
    <source>
        <dbReference type="PIRSR" id="PIRSR601461-1"/>
    </source>
</evidence>
<feature type="active site" evidence="7">
    <location>
        <position position="310"/>
    </location>
</feature>
<evidence type="ECO:0000313" key="12">
    <source>
        <dbReference type="Proteomes" id="UP001432027"/>
    </source>
</evidence>
<dbReference type="GO" id="GO:0005764">
    <property type="term" value="C:lysosome"/>
    <property type="evidence" value="ECO:0007669"/>
    <property type="project" value="TreeGrafter"/>
</dbReference>
<dbReference type="AlphaFoldDB" id="A0AAV5TKT5"/>
<keyword evidence="2 9" id="KW-0645">Protease</keyword>
<evidence type="ECO:0000259" key="10">
    <source>
        <dbReference type="PROSITE" id="PS51767"/>
    </source>
</evidence>
<accession>A0AAV5TKT5</accession>
<keyword evidence="5 9" id="KW-0378">Hydrolase</keyword>
<evidence type="ECO:0000256" key="1">
    <source>
        <dbReference type="ARBA" id="ARBA00007447"/>
    </source>
</evidence>
<keyword evidence="6" id="KW-0325">Glycoprotein</keyword>
<dbReference type="CDD" id="cd05471">
    <property type="entry name" value="pepsin_like"/>
    <property type="match status" value="1"/>
</dbReference>
<evidence type="ECO:0000256" key="6">
    <source>
        <dbReference type="ARBA" id="ARBA00023180"/>
    </source>
</evidence>
<dbReference type="Gene3D" id="2.40.70.10">
    <property type="entry name" value="Acid Proteases"/>
    <property type="match status" value="3"/>
</dbReference>
<evidence type="ECO:0000256" key="8">
    <source>
        <dbReference type="PIRSR" id="PIRSR601461-2"/>
    </source>
</evidence>
<evidence type="ECO:0000256" key="9">
    <source>
        <dbReference type="RuleBase" id="RU000454"/>
    </source>
</evidence>
<feature type="non-terminal residue" evidence="11">
    <location>
        <position position="1"/>
    </location>
</feature>
<comment type="caution">
    <text evidence="11">The sequence shown here is derived from an EMBL/GenBank/DDBJ whole genome shotgun (WGS) entry which is preliminary data.</text>
</comment>
<proteinExistence type="inferred from homology"/>